<keyword evidence="11" id="KW-1185">Reference proteome</keyword>
<evidence type="ECO:0000256" key="8">
    <source>
        <dbReference type="ARBA" id="ARBA00023128"/>
    </source>
</evidence>
<keyword evidence="4" id="KW-0949">S-adenosyl-L-methionine</keyword>
<dbReference type="Proteomes" id="UP000694924">
    <property type="component" value="Unplaced"/>
</dbReference>
<dbReference type="PANTHER" id="PTHR13563">
    <property type="entry name" value="TRNA (GUANINE-9-) METHYLTRANSFERASE"/>
    <property type="match status" value="1"/>
</dbReference>
<keyword evidence="8" id="KW-0496">Mitochondrion</keyword>
<evidence type="ECO:0000256" key="5">
    <source>
        <dbReference type="ARBA" id="ARBA00022694"/>
    </source>
</evidence>
<dbReference type="CDD" id="cd18102">
    <property type="entry name" value="Trm10_MRRP1"/>
    <property type="match status" value="1"/>
</dbReference>
<evidence type="ECO:0000256" key="3">
    <source>
        <dbReference type="ARBA" id="ARBA00022679"/>
    </source>
</evidence>
<keyword evidence="5" id="KW-0819">tRNA processing</keyword>
<dbReference type="RefSeq" id="XP_015183105.1">
    <property type="nucleotide sequence ID" value="XM_015327619.1"/>
</dbReference>
<evidence type="ECO:0000313" key="12">
    <source>
        <dbReference type="RefSeq" id="XP_015183105.1"/>
    </source>
</evidence>
<evidence type="ECO:0000256" key="2">
    <source>
        <dbReference type="ARBA" id="ARBA00022603"/>
    </source>
</evidence>
<evidence type="ECO:0000256" key="9">
    <source>
        <dbReference type="ARBA" id="ARBA00029803"/>
    </source>
</evidence>
<reference evidence="12" key="1">
    <citation type="submission" date="2025-08" db="UniProtKB">
        <authorList>
            <consortium name="RefSeq"/>
        </authorList>
    </citation>
    <scope>IDENTIFICATION</scope>
    <source>
        <tissue evidence="12">Whole body</tissue>
    </source>
</reference>
<proteinExistence type="predicted"/>
<evidence type="ECO:0000313" key="11">
    <source>
        <dbReference type="Proteomes" id="UP000694924"/>
    </source>
</evidence>
<keyword evidence="6" id="KW-0809">Transit peptide</keyword>
<dbReference type="PROSITE" id="PS51675">
    <property type="entry name" value="SAM_MT_TRM10"/>
    <property type="match status" value="1"/>
</dbReference>
<keyword evidence="3" id="KW-0808">Transferase</keyword>
<organism evidence="11 12">
    <name type="scientific">Polistes dominula</name>
    <name type="common">European paper wasp</name>
    <name type="synonym">Vespa dominula</name>
    <dbReference type="NCBI Taxonomy" id="743375"/>
    <lineage>
        <taxon>Eukaryota</taxon>
        <taxon>Metazoa</taxon>
        <taxon>Ecdysozoa</taxon>
        <taxon>Arthropoda</taxon>
        <taxon>Hexapoda</taxon>
        <taxon>Insecta</taxon>
        <taxon>Pterygota</taxon>
        <taxon>Neoptera</taxon>
        <taxon>Endopterygota</taxon>
        <taxon>Hymenoptera</taxon>
        <taxon>Apocrita</taxon>
        <taxon>Aculeata</taxon>
        <taxon>Vespoidea</taxon>
        <taxon>Vespidae</taxon>
        <taxon>Polistinae</taxon>
        <taxon>Polistini</taxon>
        <taxon>Polistes</taxon>
    </lineage>
</organism>
<evidence type="ECO:0000256" key="4">
    <source>
        <dbReference type="ARBA" id="ARBA00022691"/>
    </source>
</evidence>
<sequence length="398" mass="47166">MFNYGLRHSMFLFQKLQSTLSFSFNTINKTCFNLNGIQISDFIRRNLCQTVQIKSKEEIDEFHQKELDKLLENPAYSKAYKLLQYEIEYMREMSENVPKVIRPKDYIYLLNSPSKTHQRKHIRFLFCNEIKRENLKEKRKQKSEELRLELEEYRKVCPSGLLYGLGHNSLFLRIYDQTLDSYLNYNSAIYSRFEPKIVFDCGYNNVMSPFEIKNCARQLVLSLVFNRQHRTPAELYFCNAAPENEIVTTLLKLVPNLYEDTFPANVTPLSYLDMFDKNELVYLTPHCKTEMTHYDPDKVYIIGAMVDKASPQPYSLAKAKKEKLRMEKLPLDRYLNWGSGSNKCLTLNQVLAILLDIKYTKDWMTSLFNHIPIRKLQPEQRMDREKFYEKITARTKNG</sequence>
<dbReference type="GeneID" id="107069907"/>
<dbReference type="Gene3D" id="3.40.1280.30">
    <property type="match status" value="1"/>
</dbReference>
<comment type="subcellular location">
    <subcellularLocation>
        <location evidence="1">Mitochondrion</location>
    </subcellularLocation>
</comment>
<evidence type="ECO:0000259" key="10">
    <source>
        <dbReference type="PROSITE" id="PS51675"/>
    </source>
</evidence>
<keyword evidence="7" id="KW-0175">Coiled coil</keyword>
<evidence type="ECO:0000256" key="7">
    <source>
        <dbReference type="ARBA" id="ARBA00023054"/>
    </source>
</evidence>
<protein>
    <recommendedName>
        <fullName evidence="9">RNA (guanine-9-)-methyltransferase domain-containing protein 1</fullName>
    </recommendedName>
</protein>
<evidence type="ECO:0000256" key="1">
    <source>
        <dbReference type="ARBA" id="ARBA00004173"/>
    </source>
</evidence>
<dbReference type="InterPro" id="IPR028564">
    <property type="entry name" value="MT_TRM10-typ"/>
</dbReference>
<dbReference type="PANTHER" id="PTHR13563:SF5">
    <property type="entry name" value="TRNA METHYLTRANSFERASE 10 HOMOLOG C"/>
    <property type="match status" value="1"/>
</dbReference>
<feature type="domain" description="SAM-dependent MTase TRM10-type" evidence="10">
    <location>
        <begin position="181"/>
        <end position="378"/>
    </location>
</feature>
<accession>A0ABM1ISB8</accession>
<keyword evidence="2" id="KW-0489">Methyltransferase</keyword>
<name>A0ABM1ISB8_POLDO</name>
<dbReference type="InterPro" id="IPR007356">
    <property type="entry name" value="tRNA_m1G_MeTrfase_euk"/>
</dbReference>
<evidence type="ECO:0000256" key="6">
    <source>
        <dbReference type="ARBA" id="ARBA00022946"/>
    </source>
</evidence>
<dbReference type="InterPro" id="IPR025812">
    <property type="entry name" value="Trm10_C_MTase_dom"/>
</dbReference>
<dbReference type="InterPro" id="IPR038459">
    <property type="entry name" value="MT_TRM10-typ_sf"/>
</dbReference>
<gene>
    <name evidence="12" type="primary">LOC107069907</name>
</gene>